<dbReference type="GO" id="GO:0005739">
    <property type="term" value="C:mitochondrion"/>
    <property type="evidence" value="ECO:0007669"/>
    <property type="project" value="UniProtKB-SubCell"/>
</dbReference>
<dbReference type="PANTHER" id="PTHR46103">
    <property type="entry name" value="RRNA METHYLTRANSFERASE 1, MITOCHONDRIAL"/>
    <property type="match status" value="1"/>
</dbReference>
<evidence type="ECO:0000259" key="10">
    <source>
        <dbReference type="SMART" id="SM00967"/>
    </source>
</evidence>
<dbReference type="InterPro" id="IPR047182">
    <property type="entry name" value="MRM1"/>
</dbReference>
<dbReference type="Pfam" id="PF08032">
    <property type="entry name" value="SpoU_sub_bind"/>
    <property type="match status" value="1"/>
</dbReference>
<dbReference type="eggNOG" id="KOG0838">
    <property type="taxonomic scope" value="Eukaryota"/>
</dbReference>
<keyword evidence="5" id="KW-0808">Transferase</keyword>
<dbReference type="AlphaFoldDB" id="I7MJ42"/>
<dbReference type="InterPro" id="IPR029064">
    <property type="entry name" value="Ribosomal_eL30-like_sf"/>
</dbReference>
<dbReference type="InterPro" id="IPR029026">
    <property type="entry name" value="tRNA_m1G_MTases_N"/>
</dbReference>
<dbReference type="STRING" id="312017.I7MJ42"/>
<dbReference type="PANTHER" id="PTHR46103:SF1">
    <property type="entry name" value="RRNA METHYLTRANSFERASE 1, MITOCHONDRIAL"/>
    <property type="match status" value="1"/>
</dbReference>
<dbReference type="InterPro" id="IPR004441">
    <property type="entry name" value="rRNA_MeTrfase_TrmH"/>
</dbReference>
<evidence type="ECO:0000256" key="1">
    <source>
        <dbReference type="ARBA" id="ARBA00004173"/>
    </source>
</evidence>
<keyword evidence="3" id="KW-0698">rRNA processing</keyword>
<evidence type="ECO:0000313" key="12">
    <source>
        <dbReference type="Proteomes" id="UP000009168"/>
    </source>
</evidence>
<keyword evidence="12" id="KW-1185">Reference proteome</keyword>
<dbReference type="SUPFAM" id="SSF55315">
    <property type="entry name" value="L30e-like"/>
    <property type="match status" value="1"/>
</dbReference>
<keyword evidence="7" id="KW-0809">Transit peptide</keyword>
<reference evidence="12" key="1">
    <citation type="journal article" date="2006" name="PLoS Biol.">
        <title>Macronuclear genome sequence of the ciliate Tetrahymena thermophila, a model eukaryote.</title>
        <authorList>
            <person name="Eisen J.A."/>
            <person name="Coyne R.S."/>
            <person name="Wu M."/>
            <person name="Wu D."/>
            <person name="Thiagarajan M."/>
            <person name="Wortman J.R."/>
            <person name="Badger J.H."/>
            <person name="Ren Q."/>
            <person name="Amedeo P."/>
            <person name="Jones K.M."/>
            <person name="Tallon L.J."/>
            <person name="Delcher A.L."/>
            <person name="Salzberg S.L."/>
            <person name="Silva J.C."/>
            <person name="Haas B.J."/>
            <person name="Majoros W.H."/>
            <person name="Farzad M."/>
            <person name="Carlton J.M."/>
            <person name="Smith R.K. Jr."/>
            <person name="Garg J."/>
            <person name="Pearlman R.E."/>
            <person name="Karrer K.M."/>
            <person name="Sun L."/>
            <person name="Manning G."/>
            <person name="Elde N.C."/>
            <person name="Turkewitz A.P."/>
            <person name="Asai D.J."/>
            <person name="Wilkes D.E."/>
            <person name="Wang Y."/>
            <person name="Cai H."/>
            <person name="Collins K."/>
            <person name="Stewart B.A."/>
            <person name="Lee S.R."/>
            <person name="Wilamowska K."/>
            <person name="Weinberg Z."/>
            <person name="Ruzzo W.L."/>
            <person name="Wloga D."/>
            <person name="Gaertig J."/>
            <person name="Frankel J."/>
            <person name="Tsao C.-C."/>
            <person name="Gorovsky M.A."/>
            <person name="Keeling P.J."/>
            <person name="Waller R.F."/>
            <person name="Patron N.J."/>
            <person name="Cherry J.M."/>
            <person name="Stover N.A."/>
            <person name="Krieger C.J."/>
            <person name="del Toro C."/>
            <person name="Ryder H.F."/>
            <person name="Williamson S.C."/>
            <person name="Barbeau R.A."/>
            <person name="Hamilton E.P."/>
            <person name="Orias E."/>
        </authorList>
    </citation>
    <scope>NUCLEOTIDE SEQUENCE [LARGE SCALE GENOMIC DNA]</scope>
    <source>
        <strain evidence="12">SB210</strain>
    </source>
</reference>
<evidence type="ECO:0000256" key="2">
    <source>
        <dbReference type="ARBA" id="ARBA00007228"/>
    </source>
</evidence>
<protein>
    <recommendedName>
        <fullName evidence="9">rRNA methyltransferase 1, mitochondrial</fullName>
    </recommendedName>
</protein>
<dbReference type="CDD" id="cd18105">
    <property type="entry name" value="SpoU-like_MRM1"/>
    <property type="match status" value="1"/>
</dbReference>
<dbReference type="Gene3D" id="3.40.1280.10">
    <property type="match status" value="1"/>
</dbReference>
<evidence type="ECO:0000256" key="8">
    <source>
        <dbReference type="ARBA" id="ARBA00023128"/>
    </source>
</evidence>
<dbReference type="Gene3D" id="3.30.1330.30">
    <property type="match status" value="1"/>
</dbReference>
<keyword evidence="4 11" id="KW-0489">Methyltransferase</keyword>
<evidence type="ECO:0000256" key="5">
    <source>
        <dbReference type="ARBA" id="ARBA00022679"/>
    </source>
</evidence>
<comment type="similarity">
    <text evidence="2">Belongs to the class IV-like SAM-binding methyltransferase superfamily. RNA methyltransferase TrmH family.</text>
</comment>
<gene>
    <name evidence="11" type="ORF">TTHERM_00840150</name>
</gene>
<dbReference type="InterPro" id="IPR029028">
    <property type="entry name" value="Alpha/beta_knot_MTases"/>
</dbReference>
<dbReference type="Pfam" id="PF00588">
    <property type="entry name" value="SpoU_methylase"/>
    <property type="match status" value="1"/>
</dbReference>
<keyword evidence="6" id="KW-0949">S-adenosyl-L-methionine</keyword>
<keyword evidence="8" id="KW-0496">Mitochondrion</keyword>
<accession>I7MJ42</accession>
<dbReference type="InterPro" id="IPR013123">
    <property type="entry name" value="SpoU_subst-bd"/>
</dbReference>
<dbReference type="OrthoDB" id="310109at2759"/>
<dbReference type="NCBIfam" id="TIGR00186">
    <property type="entry name" value="rRNA_methyl_3"/>
    <property type="match status" value="1"/>
</dbReference>
<evidence type="ECO:0000256" key="4">
    <source>
        <dbReference type="ARBA" id="ARBA00022603"/>
    </source>
</evidence>
<dbReference type="InterPro" id="IPR047261">
    <property type="entry name" value="MRM1_MeTrfase_dom"/>
</dbReference>
<sequence length="292" mass="32934">MFKVFKSQNNFNSLSSSLMSLFSTQKSSKFDFVYGLNPTMIALHSNKRNIVEVIINQHVQSHLPPKISNIINTANAKKIPVKFVDREKLDRLVQNQPHQNVVIKAEPLKYLRTKSSDILQGNMILFLDRITDPQNFGAIIRTCQYLGVDNVVVDEFSRCPLNPTVSKTSSGALEVMDIYCTPDPVEFLKDCQLRGWKVYSTGLNHSENQISLEKLKVSSKDKIVLVMGNEGNGVDPKILKVSDKIVSIDQTLYLNRPMVFPYTLIDSLNVNSATSILIQNIKLKMIASEKMI</sequence>
<name>I7MJ42_TETTS</name>
<dbReference type="RefSeq" id="XP_001025291.2">
    <property type="nucleotide sequence ID" value="XM_001025291.2"/>
</dbReference>
<dbReference type="Proteomes" id="UP000009168">
    <property type="component" value="Unassembled WGS sequence"/>
</dbReference>
<evidence type="ECO:0000256" key="7">
    <source>
        <dbReference type="ARBA" id="ARBA00022946"/>
    </source>
</evidence>
<dbReference type="SMART" id="SM00967">
    <property type="entry name" value="SpoU_sub_bind"/>
    <property type="match status" value="1"/>
</dbReference>
<organism evidence="11 12">
    <name type="scientific">Tetrahymena thermophila (strain SB210)</name>
    <dbReference type="NCBI Taxonomy" id="312017"/>
    <lineage>
        <taxon>Eukaryota</taxon>
        <taxon>Sar</taxon>
        <taxon>Alveolata</taxon>
        <taxon>Ciliophora</taxon>
        <taxon>Intramacronucleata</taxon>
        <taxon>Oligohymenophorea</taxon>
        <taxon>Hymenostomatida</taxon>
        <taxon>Tetrahymenina</taxon>
        <taxon>Tetrahymenidae</taxon>
        <taxon>Tetrahymena</taxon>
    </lineage>
</organism>
<evidence type="ECO:0000313" key="11">
    <source>
        <dbReference type="EMBL" id="EAS05046.2"/>
    </source>
</evidence>
<feature type="domain" description="RNA 2-O ribose methyltransferase substrate binding" evidence="10">
    <location>
        <begin position="32"/>
        <end position="111"/>
    </location>
</feature>
<dbReference type="KEGG" id="tet:TTHERM_00840150"/>
<dbReference type="SUPFAM" id="SSF75217">
    <property type="entry name" value="alpha/beta knot"/>
    <property type="match status" value="1"/>
</dbReference>
<dbReference type="InParanoid" id="I7MJ42"/>
<dbReference type="GO" id="GO:0016435">
    <property type="term" value="F:rRNA (guanine) methyltransferase activity"/>
    <property type="evidence" value="ECO:0007669"/>
    <property type="project" value="TreeGrafter"/>
</dbReference>
<dbReference type="EMBL" id="GG662429">
    <property type="protein sequence ID" value="EAS05046.2"/>
    <property type="molecule type" value="Genomic_DNA"/>
</dbReference>
<evidence type="ECO:0000256" key="9">
    <source>
        <dbReference type="ARBA" id="ARBA00034881"/>
    </source>
</evidence>
<dbReference type="GO" id="GO:0003723">
    <property type="term" value="F:RNA binding"/>
    <property type="evidence" value="ECO:0007669"/>
    <property type="project" value="InterPro"/>
</dbReference>
<proteinExistence type="inferred from homology"/>
<evidence type="ECO:0000256" key="3">
    <source>
        <dbReference type="ARBA" id="ARBA00022552"/>
    </source>
</evidence>
<evidence type="ECO:0000256" key="6">
    <source>
        <dbReference type="ARBA" id="ARBA00022691"/>
    </source>
</evidence>
<comment type="subcellular location">
    <subcellularLocation>
        <location evidence="1">Mitochondrion</location>
    </subcellularLocation>
</comment>
<dbReference type="GeneID" id="7836928"/>
<dbReference type="InterPro" id="IPR001537">
    <property type="entry name" value="SpoU_MeTrfase"/>
</dbReference>